<name>A0ABN3ZSI1_GEOTH</name>
<accession>A0ABN3ZSI1</accession>
<protein>
    <submittedName>
        <fullName evidence="1">Uncharacterized protein</fullName>
    </submittedName>
</protein>
<sequence>MIGGKARLLFEHDEIDFAFSWLLATFHTQLVWKMKTENRKFYR</sequence>
<evidence type="ECO:0000313" key="1">
    <source>
        <dbReference type="EMBL" id="AEV17746.1"/>
    </source>
</evidence>
<keyword evidence="2" id="KW-1185">Reference proteome</keyword>
<dbReference type="EMBL" id="CP003125">
    <property type="protein sequence ID" value="AEV17746.1"/>
    <property type="molecule type" value="Genomic_DNA"/>
</dbReference>
<organism evidence="1 2">
    <name type="scientific">Geobacillus thermoleovorans CCB_US3_UF5</name>
    <dbReference type="NCBI Taxonomy" id="1111068"/>
    <lineage>
        <taxon>Bacteria</taxon>
        <taxon>Bacillati</taxon>
        <taxon>Bacillota</taxon>
        <taxon>Bacilli</taxon>
        <taxon>Bacillales</taxon>
        <taxon>Anoxybacillaceae</taxon>
        <taxon>Geobacillus</taxon>
        <taxon>Geobacillus thermoleovorans group</taxon>
    </lineage>
</organism>
<dbReference type="Proteomes" id="UP000005636">
    <property type="component" value="Chromosome"/>
</dbReference>
<evidence type="ECO:0000313" key="2">
    <source>
        <dbReference type="Proteomes" id="UP000005636"/>
    </source>
</evidence>
<proteinExistence type="predicted"/>
<gene>
    <name evidence="1" type="ORF">GTCCBUS3UF5_4210</name>
</gene>
<reference evidence="1 2" key="1">
    <citation type="submission" date="2011-11" db="EMBL/GenBank/DDBJ databases">
        <title>Complete genome sequence of thermophilic Geobacillus thermoleovorans CCB_US3_UF5.</title>
        <authorList>
            <person name="Muhd Sakaff M.K.L."/>
            <person name="Abdul Rahman A.Y."/>
            <person name="Saito J.A."/>
            <person name="Hou S."/>
            <person name="Alam M."/>
        </authorList>
    </citation>
    <scope>NUCLEOTIDE SEQUENCE [LARGE SCALE GENOMIC DNA]</scope>
    <source>
        <strain evidence="1 2">CCB_US3_UF5</strain>
    </source>
</reference>